<feature type="compositionally biased region" description="Low complexity" evidence="1">
    <location>
        <begin position="69"/>
        <end position="83"/>
    </location>
</feature>
<protein>
    <submittedName>
        <fullName evidence="2">Uncharacterized protein</fullName>
    </submittedName>
</protein>
<keyword evidence="3" id="KW-1185">Reference proteome</keyword>
<evidence type="ECO:0000256" key="1">
    <source>
        <dbReference type="SAM" id="MobiDB-lite"/>
    </source>
</evidence>
<evidence type="ECO:0000313" key="3">
    <source>
        <dbReference type="Proteomes" id="UP000735302"/>
    </source>
</evidence>
<feature type="compositionally biased region" description="Low complexity" evidence="1">
    <location>
        <begin position="43"/>
        <end position="52"/>
    </location>
</feature>
<dbReference type="Proteomes" id="UP000735302">
    <property type="component" value="Unassembled WGS sequence"/>
</dbReference>
<dbReference type="AlphaFoldDB" id="A0AAV3YN31"/>
<organism evidence="2 3">
    <name type="scientific">Plakobranchus ocellatus</name>
    <dbReference type="NCBI Taxonomy" id="259542"/>
    <lineage>
        <taxon>Eukaryota</taxon>
        <taxon>Metazoa</taxon>
        <taxon>Spiralia</taxon>
        <taxon>Lophotrochozoa</taxon>
        <taxon>Mollusca</taxon>
        <taxon>Gastropoda</taxon>
        <taxon>Heterobranchia</taxon>
        <taxon>Euthyneura</taxon>
        <taxon>Panpulmonata</taxon>
        <taxon>Sacoglossa</taxon>
        <taxon>Placobranchoidea</taxon>
        <taxon>Plakobranchidae</taxon>
        <taxon>Plakobranchus</taxon>
    </lineage>
</organism>
<feature type="region of interest" description="Disordered" evidence="1">
    <location>
        <begin position="29"/>
        <end position="94"/>
    </location>
</feature>
<dbReference type="EMBL" id="BLXT01001211">
    <property type="protein sequence ID" value="GFN83757.1"/>
    <property type="molecule type" value="Genomic_DNA"/>
</dbReference>
<gene>
    <name evidence="2" type="ORF">PoB_001026300</name>
</gene>
<evidence type="ECO:0000313" key="2">
    <source>
        <dbReference type="EMBL" id="GFN83757.1"/>
    </source>
</evidence>
<reference evidence="2 3" key="1">
    <citation type="journal article" date="2021" name="Elife">
        <title>Chloroplast acquisition without the gene transfer in kleptoplastic sea slugs, Plakobranchus ocellatus.</title>
        <authorList>
            <person name="Maeda T."/>
            <person name="Takahashi S."/>
            <person name="Yoshida T."/>
            <person name="Shimamura S."/>
            <person name="Takaki Y."/>
            <person name="Nagai Y."/>
            <person name="Toyoda A."/>
            <person name="Suzuki Y."/>
            <person name="Arimoto A."/>
            <person name="Ishii H."/>
            <person name="Satoh N."/>
            <person name="Nishiyama T."/>
            <person name="Hasebe M."/>
            <person name="Maruyama T."/>
            <person name="Minagawa J."/>
            <person name="Obokata J."/>
            <person name="Shigenobu S."/>
        </authorList>
    </citation>
    <scope>NUCLEOTIDE SEQUENCE [LARGE SCALE GENOMIC DNA]</scope>
</reference>
<accession>A0AAV3YN31</accession>
<sequence length="113" mass="13025">MGVKGEMGVIYNHILKLEIKYSTVAFTETNVEKKKKKKKKKNNNNNNNNNNNRVRDSLGTETLGGISVSQQQQQQQQQQSSRQPGNRNSWRYLSIRVGRTCSRNSCHMQRKEG</sequence>
<feature type="compositionally biased region" description="Basic residues" evidence="1">
    <location>
        <begin position="33"/>
        <end position="42"/>
    </location>
</feature>
<proteinExistence type="predicted"/>
<comment type="caution">
    <text evidence="2">The sequence shown here is derived from an EMBL/GenBank/DDBJ whole genome shotgun (WGS) entry which is preliminary data.</text>
</comment>
<name>A0AAV3YN31_9GAST</name>